<proteinExistence type="predicted"/>
<dbReference type="Pfam" id="PF10882">
    <property type="entry name" value="bPH_5"/>
    <property type="match status" value="1"/>
</dbReference>
<name>X1LYV1_9ZZZZ</name>
<keyword evidence="1" id="KW-0812">Transmembrane</keyword>
<feature type="transmembrane region" description="Helical" evidence="1">
    <location>
        <begin position="12"/>
        <end position="31"/>
    </location>
</feature>
<comment type="caution">
    <text evidence="3">The sequence shown here is derived from an EMBL/GenBank/DDBJ whole genome shotgun (WGS) entry which is preliminary data.</text>
</comment>
<dbReference type="EMBL" id="BARV01008999">
    <property type="protein sequence ID" value="GAI10966.1"/>
    <property type="molecule type" value="Genomic_DNA"/>
</dbReference>
<feature type="transmembrane region" description="Helical" evidence="1">
    <location>
        <begin position="37"/>
        <end position="56"/>
    </location>
</feature>
<evidence type="ECO:0000259" key="2">
    <source>
        <dbReference type="Pfam" id="PF10882"/>
    </source>
</evidence>
<sequence length="172" mass="19161">MEFILPTLKILMWAGIGTIILGVAILLGIPFGRKSPFSYIFGSIFCIAVGIFIFSLRVPGKIVVSEDQLVLKAAFSKTQVIKANEIKQAWVEDLKDSEWRPAKKRSGTAFGDVRTGWFTLKNGRKGYLVLQGDRALCIETNKEHVFLAGIDEFDEFLAKIKAQLPVLAEILE</sequence>
<dbReference type="AlphaFoldDB" id="X1LYV1"/>
<feature type="domain" description="Bacterial Pleckstrin homology" evidence="2">
    <location>
        <begin position="61"/>
        <end position="161"/>
    </location>
</feature>
<protein>
    <recommendedName>
        <fullName evidence="2">Bacterial Pleckstrin homology domain-containing protein</fullName>
    </recommendedName>
</protein>
<keyword evidence="1" id="KW-0472">Membrane</keyword>
<keyword evidence="1" id="KW-1133">Transmembrane helix</keyword>
<accession>X1LYV1</accession>
<dbReference type="InterPro" id="IPR027783">
    <property type="entry name" value="Bacterial_PH-related"/>
</dbReference>
<gene>
    <name evidence="3" type="ORF">S06H3_17911</name>
</gene>
<evidence type="ECO:0000256" key="1">
    <source>
        <dbReference type="SAM" id="Phobius"/>
    </source>
</evidence>
<reference evidence="3" key="1">
    <citation type="journal article" date="2014" name="Front. Microbiol.">
        <title>High frequency of phylogenetically diverse reductive dehalogenase-homologous genes in deep subseafloor sedimentary metagenomes.</title>
        <authorList>
            <person name="Kawai M."/>
            <person name="Futagami T."/>
            <person name="Toyoda A."/>
            <person name="Takaki Y."/>
            <person name="Nishi S."/>
            <person name="Hori S."/>
            <person name="Arai W."/>
            <person name="Tsubouchi T."/>
            <person name="Morono Y."/>
            <person name="Uchiyama I."/>
            <person name="Ito T."/>
            <person name="Fujiyama A."/>
            <person name="Inagaki F."/>
            <person name="Takami H."/>
        </authorList>
    </citation>
    <scope>NUCLEOTIDE SEQUENCE</scope>
    <source>
        <strain evidence="3">Expedition CK06-06</strain>
    </source>
</reference>
<organism evidence="3">
    <name type="scientific">marine sediment metagenome</name>
    <dbReference type="NCBI Taxonomy" id="412755"/>
    <lineage>
        <taxon>unclassified sequences</taxon>
        <taxon>metagenomes</taxon>
        <taxon>ecological metagenomes</taxon>
    </lineage>
</organism>
<evidence type="ECO:0000313" key="3">
    <source>
        <dbReference type="EMBL" id="GAI10966.1"/>
    </source>
</evidence>